<dbReference type="InterPro" id="IPR036680">
    <property type="entry name" value="SPOR-like_sf"/>
</dbReference>
<dbReference type="InterPro" id="IPR052521">
    <property type="entry name" value="Cell_div_SPOR-domain"/>
</dbReference>
<dbReference type="Pfam" id="PF05036">
    <property type="entry name" value="SPOR"/>
    <property type="match status" value="1"/>
</dbReference>
<dbReference type="RefSeq" id="WP_169207384.1">
    <property type="nucleotide sequence ID" value="NZ_CP059560.1"/>
</dbReference>
<evidence type="ECO:0000259" key="2">
    <source>
        <dbReference type="Pfam" id="PF05036"/>
    </source>
</evidence>
<proteinExistence type="predicted"/>
<name>A0ABX1MUL6_9RHOO</name>
<dbReference type="PANTHER" id="PTHR38687">
    <property type="entry name" value="CELL DIVISION PROTEIN DEDD-RELATED"/>
    <property type="match status" value="1"/>
</dbReference>
<feature type="compositionally biased region" description="Low complexity" evidence="1">
    <location>
        <begin position="148"/>
        <end position="158"/>
    </location>
</feature>
<dbReference type="InterPro" id="IPR007730">
    <property type="entry name" value="SPOR-like_dom"/>
</dbReference>
<dbReference type="EMBL" id="WTVR01000033">
    <property type="protein sequence ID" value="NMF90030.1"/>
    <property type="molecule type" value="Genomic_DNA"/>
</dbReference>
<keyword evidence="4" id="KW-1185">Reference proteome</keyword>
<sequence length="250" mass="25124">MSRAFEAQDAAASQSLRKASLKRALVATLVLMALTASLRLVEDRETAVPQAAPADPAPATSSTPAADSAAAAAPAAAVEAPAPVAAEEGAPLESGHVASAAAQSGPQAAAPQGATLAPAASPPGWDATAVAVAPSVPVEPAREGSAVPAPAEAAPADAAAERRDAAPRADAPRLHAGPPPGPGYLIQLGVFLDTANAESMRRELERKGYPAHLQARVVLGPYPDRGAALAAQEKVRRERKLDGMILGPRK</sequence>
<gene>
    <name evidence="3" type="ORF">GPA26_16305</name>
</gene>
<feature type="domain" description="SPOR" evidence="2">
    <location>
        <begin position="181"/>
        <end position="245"/>
    </location>
</feature>
<accession>A0ABX1MUL6</accession>
<feature type="compositionally biased region" description="Low complexity" evidence="1">
    <location>
        <begin position="98"/>
        <end position="119"/>
    </location>
</feature>
<feature type="region of interest" description="Disordered" evidence="1">
    <location>
        <begin position="140"/>
        <end position="180"/>
    </location>
</feature>
<dbReference type="SUPFAM" id="SSF110997">
    <property type="entry name" value="Sporulation related repeat"/>
    <property type="match status" value="1"/>
</dbReference>
<feature type="region of interest" description="Disordered" evidence="1">
    <location>
        <begin position="49"/>
        <end position="74"/>
    </location>
</feature>
<feature type="compositionally biased region" description="Basic and acidic residues" evidence="1">
    <location>
        <begin position="159"/>
        <end position="173"/>
    </location>
</feature>
<evidence type="ECO:0000313" key="3">
    <source>
        <dbReference type="EMBL" id="NMF90030.1"/>
    </source>
</evidence>
<organism evidence="3 4">
    <name type="scientific">Aromatoleum petrolei</name>
    <dbReference type="NCBI Taxonomy" id="76116"/>
    <lineage>
        <taxon>Bacteria</taxon>
        <taxon>Pseudomonadati</taxon>
        <taxon>Pseudomonadota</taxon>
        <taxon>Betaproteobacteria</taxon>
        <taxon>Rhodocyclales</taxon>
        <taxon>Rhodocyclaceae</taxon>
        <taxon>Aromatoleum</taxon>
    </lineage>
</organism>
<protein>
    <recommendedName>
        <fullName evidence="2">SPOR domain-containing protein</fullName>
    </recommendedName>
</protein>
<reference evidence="3 4" key="1">
    <citation type="submission" date="2019-12" db="EMBL/GenBank/DDBJ databases">
        <title>Comparative genomics gives insights into the taxonomy of the Azoarcus-Aromatoleum group and reveals separate origins of nif in the plant-associated Azoarcus and non-plant-associated Aromatoleum sub-groups.</title>
        <authorList>
            <person name="Lafos M."/>
            <person name="Maluk M."/>
            <person name="Batista M."/>
            <person name="Junghare M."/>
            <person name="Carmona M."/>
            <person name="Faoro H."/>
            <person name="Cruz L.M."/>
            <person name="Battistoni F."/>
            <person name="De Souza E."/>
            <person name="Pedrosa F."/>
            <person name="Chen W.-M."/>
            <person name="Poole P.S."/>
            <person name="Dixon R.A."/>
            <person name="James E.K."/>
        </authorList>
    </citation>
    <scope>NUCLEOTIDE SEQUENCE [LARGE SCALE GENOMIC DNA]</scope>
    <source>
        <strain evidence="3 4">ToN1</strain>
    </source>
</reference>
<evidence type="ECO:0000256" key="1">
    <source>
        <dbReference type="SAM" id="MobiDB-lite"/>
    </source>
</evidence>
<comment type="caution">
    <text evidence="3">The sequence shown here is derived from an EMBL/GenBank/DDBJ whole genome shotgun (WGS) entry which is preliminary data.</text>
</comment>
<evidence type="ECO:0000313" key="4">
    <source>
        <dbReference type="Proteomes" id="UP000652074"/>
    </source>
</evidence>
<dbReference type="Gene3D" id="3.30.70.1070">
    <property type="entry name" value="Sporulation related repeat"/>
    <property type="match status" value="1"/>
</dbReference>
<dbReference type="Proteomes" id="UP000652074">
    <property type="component" value="Unassembled WGS sequence"/>
</dbReference>
<dbReference type="PANTHER" id="PTHR38687:SF1">
    <property type="entry name" value="CELL DIVISION PROTEIN DEDD"/>
    <property type="match status" value="1"/>
</dbReference>
<feature type="region of interest" description="Disordered" evidence="1">
    <location>
        <begin position="95"/>
        <end position="122"/>
    </location>
</feature>